<sequence length="96" mass="11047">MELRGKCRTLFYSTLYMWKVIQQRITHATLFLGQPRHFRLAVFWMNSLNAARQGSWIKIGCTVVQIYFQAPGIPLWIQLGLSTLGKTGYPGSQNQL</sequence>
<evidence type="ECO:0000313" key="1">
    <source>
        <dbReference type="EMBL" id="OCT98075.1"/>
    </source>
</evidence>
<proteinExistence type="predicted"/>
<dbReference type="Proteomes" id="UP000694892">
    <property type="component" value="Chromosome 1S"/>
</dbReference>
<organism evidence="1 2">
    <name type="scientific">Xenopus laevis</name>
    <name type="common">African clawed frog</name>
    <dbReference type="NCBI Taxonomy" id="8355"/>
    <lineage>
        <taxon>Eukaryota</taxon>
        <taxon>Metazoa</taxon>
        <taxon>Chordata</taxon>
        <taxon>Craniata</taxon>
        <taxon>Vertebrata</taxon>
        <taxon>Euteleostomi</taxon>
        <taxon>Amphibia</taxon>
        <taxon>Batrachia</taxon>
        <taxon>Anura</taxon>
        <taxon>Pipoidea</taxon>
        <taxon>Pipidae</taxon>
        <taxon>Xenopodinae</taxon>
        <taxon>Xenopus</taxon>
        <taxon>Xenopus</taxon>
    </lineage>
</organism>
<dbReference type="EMBL" id="CM004467">
    <property type="protein sequence ID" value="OCT98075.1"/>
    <property type="molecule type" value="Genomic_DNA"/>
</dbReference>
<dbReference type="AlphaFoldDB" id="A0A974I1P6"/>
<gene>
    <name evidence="1" type="ORF">XELAEV_18010303mg</name>
</gene>
<protein>
    <submittedName>
        <fullName evidence="1">Uncharacterized protein</fullName>
    </submittedName>
</protein>
<reference evidence="2" key="1">
    <citation type="journal article" date="2016" name="Nature">
        <title>Genome evolution in the allotetraploid frog Xenopus laevis.</title>
        <authorList>
            <person name="Session A.M."/>
            <person name="Uno Y."/>
            <person name="Kwon T."/>
            <person name="Chapman J.A."/>
            <person name="Toyoda A."/>
            <person name="Takahashi S."/>
            <person name="Fukui A."/>
            <person name="Hikosaka A."/>
            <person name="Suzuki A."/>
            <person name="Kondo M."/>
            <person name="van Heeringen S.J."/>
            <person name="Quigley I."/>
            <person name="Heinz S."/>
            <person name="Ogino H."/>
            <person name="Ochi H."/>
            <person name="Hellsten U."/>
            <person name="Lyons J.B."/>
            <person name="Simakov O."/>
            <person name="Putnam N."/>
            <person name="Stites J."/>
            <person name="Kuroki Y."/>
            <person name="Tanaka T."/>
            <person name="Michiue T."/>
            <person name="Watanabe M."/>
            <person name="Bogdanovic O."/>
            <person name="Lister R."/>
            <person name="Georgiou G."/>
            <person name="Paranjpe S.S."/>
            <person name="van Kruijsbergen I."/>
            <person name="Shu S."/>
            <person name="Carlson J."/>
            <person name="Kinoshita T."/>
            <person name="Ohta Y."/>
            <person name="Mawaribuchi S."/>
            <person name="Jenkins J."/>
            <person name="Grimwood J."/>
            <person name="Schmutz J."/>
            <person name="Mitros T."/>
            <person name="Mozaffari S.V."/>
            <person name="Suzuki Y."/>
            <person name="Haramoto Y."/>
            <person name="Yamamoto T.S."/>
            <person name="Takagi C."/>
            <person name="Heald R."/>
            <person name="Miller K."/>
            <person name="Haudenschild C."/>
            <person name="Kitzman J."/>
            <person name="Nakayama T."/>
            <person name="Izutsu Y."/>
            <person name="Robert J."/>
            <person name="Fortriede J."/>
            <person name="Burns K."/>
            <person name="Lotay V."/>
            <person name="Karimi K."/>
            <person name="Yasuoka Y."/>
            <person name="Dichmann D.S."/>
            <person name="Flajnik M.F."/>
            <person name="Houston D.W."/>
            <person name="Shendure J."/>
            <person name="DuPasquier L."/>
            <person name="Vize P.D."/>
            <person name="Zorn A.M."/>
            <person name="Ito M."/>
            <person name="Marcotte E.M."/>
            <person name="Wallingford J.B."/>
            <person name="Ito Y."/>
            <person name="Asashima M."/>
            <person name="Ueno N."/>
            <person name="Matsuda Y."/>
            <person name="Veenstra G.J."/>
            <person name="Fujiyama A."/>
            <person name="Harland R.M."/>
            <person name="Taira M."/>
            <person name="Rokhsar D.S."/>
        </authorList>
    </citation>
    <scope>NUCLEOTIDE SEQUENCE [LARGE SCALE GENOMIC DNA]</scope>
    <source>
        <strain evidence="2">J</strain>
    </source>
</reference>
<evidence type="ECO:0000313" key="2">
    <source>
        <dbReference type="Proteomes" id="UP000694892"/>
    </source>
</evidence>
<name>A0A974I1P6_XENLA</name>
<accession>A0A974I1P6</accession>